<dbReference type="Gene3D" id="3.40.50.150">
    <property type="entry name" value="Vaccinia Virus protein VP39"/>
    <property type="match status" value="1"/>
</dbReference>
<dbReference type="SUPFAM" id="SSF53335">
    <property type="entry name" value="S-adenosyl-L-methionine-dependent methyltransferases"/>
    <property type="match status" value="1"/>
</dbReference>
<dbReference type="Proteomes" id="UP001319121">
    <property type="component" value="Chromosome"/>
</dbReference>
<dbReference type="KEGG" id="fku:FGKAn22_23430"/>
<evidence type="ECO:0000313" key="2">
    <source>
        <dbReference type="Proteomes" id="UP001319121"/>
    </source>
</evidence>
<dbReference type="InterPro" id="IPR029063">
    <property type="entry name" value="SAM-dependent_MTases_sf"/>
</dbReference>
<reference evidence="1 2" key="1">
    <citation type="submission" date="2019-03" db="EMBL/GenBank/DDBJ databases">
        <title>Complete genome sequence of Ferrigenium kumadai strain An22, a microaerophilic iron-oxidizing bacterium isolated from a paddy field soil.</title>
        <authorList>
            <person name="Watanabe T."/>
            <person name="Asakawa S."/>
        </authorList>
    </citation>
    <scope>NUCLEOTIDE SEQUENCE [LARGE SCALE GENOMIC DNA]</scope>
    <source>
        <strain evidence="1 2">An22</strain>
    </source>
</reference>
<gene>
    <name evidence="1" type="ORF">FGKAn22_23430</name>
</gene>
<accession>A0AAN1T1W6</accession>
<organism evidence="1 2">
    <name type="scientific">Ferrigenium kumadai</name>
    <dbReference type="NCBI Taxonomy" id="1682490"/>
    <lineage>
        <taxon>Bacteria</taxon>
        <taxon>Pseudomonadati</taxon>
        <taxon>Pseudomonadota</taxon>
        <taxon>Betaproteobacteria</taxon>
        <taxon>Nitrosomonadales</taxon>
        <taxon>Gallionellaceae</taxon>
        <taxon>Ferrigenium</taxon>
    </lineage>
</organism>
<protein>
    <submittedName>
        <fullName evidence="1">Uncharacterized protein</fullName>
    </submittedName>
</protein>
<sequence length="246" mass="27690">MHSVHLKQFYEDDALRFWDPRDGMRGRDLTIYPLLEGLSGSVLEYGAGSGSLLLSLALEQRFTSLTGVDISEGALKNIADAWNDMSQTRGVANGKLTLTTPVNDTLPMVQDNSVDLILSLDTIEHVLNPYIVLDEFYRIGSRDSTFVISVPNYGYIKYVVQLLLGKQPLTGSGRPVDEWRKEGWDGWHLHTFTRQSLDILLRDCGWQPVLWTGYGDKGKQFGLDILRQRFPAVWSGALTVVCKRKP</sequence>
<name>A0AAN1T1W6_9PROT</name>
<dbReference type="EMBL" id="AP019536">
    <property type="protein sequence ID" value="BBJ00651.1"/>
    <property type="molecule type" value="Genomic_DNA"/>
</dbReference>
<dbReference type="RefSeq" id="WP_212785875.1">
    <property type="nucleotide sequence ID" value="NZ_AP019536.1"/>
</dbReference>
<evidence type="ECO:0000313" key="1">
    <source>
        <dbReference type="EMBL" id="BBJ00651.1"/>
    </source>
</evidence>
<proteinExistence type="predicted"/>
<dbReference type="Pfam" id="PF13489">
    <property type="entry name" value="Methyltransf_23"/>
    <property type="match status" value="1"/>
</dbReference>
<keyword evidence="2" id="KW-1185">Reference proteome</keyword>
<dbReference type="AlphaFoldDB" id="A0AAN1T1W6"/>